<proteinExistence type="predicted"/>
<evidence type="ECO:0000256" key="1">
    <source>
        <dbReference type="SAM" id="MobiDB-lite"/>
    </source>
</evidence>
<dbReference type="EMBL" id="KV012512">
    <property type="protein sequence ID" value="KZV24808.1"/>
    <property type="molecule type" value="Genomic_DNA"/>
</dbReference>
<sequence length="347" mass="38766">MVITKDMFSTGFGLPTEGMIGFLDIPKETVVEMRKRFSGSDVQFRAPTITDGTKENWAHIIFQVLLAMVNNPTRQSQGFVVQVSVLLENIVKADLGEFHRAVRRRFRVSAISPAFNAFGFQLSRVVLEIKFLRGFGSRRLLPAAACVRHQLLDLSSSRKQRPAVGLFVTAGWDFSSASSGCEGERRYRTLISLLDLLATMCRVVNYHSSWARQQQVELFDASGIQVIQLVVELTQLEVPQEVVSDTSYAVLVVVAFVLLMIRAKELMKQDENFNKGFKFDHVLSIMKDMEKFTATSNRSRNPVQRNVDLYDSPQSDTQAIDSPKSASPGLSQFEINLSDENIGGGSS</sequence>
<reference evidence="2 3" key="1">
    <citation type="journal article" date="2015" name="Proc. Natl. Acad. Sci. U.S.A.">
        <title>The resurrection genome of Boea hygrometrica: A blueprint for survival of dehydration.</title>
        <authorList>
            <person name="Xiao L."/>
            <person name="Yang G."/>
            <person name="Zhang L."/>
            <person name="Yang X."/>
            <person name="Zhao S."/>
            <person name="Ji Z."/>
            <person name="Zhou Q."/>
            <person name="Hu M."/>
            <person name="Wang Y."/>
            <person name="Chen M."/>
            <person name="Xu Y."/>
            <person name="Jin H."/>
            <person name="Xiao X."/>
            <person name="Hu G."/>
            <person name="Bao F."/>
            <person name="Hu Y."/>
            <person name="Wan P."/>
            <person name="Li L."/>
            <person name="Deng X."/>
            <person name="Kuang T."/>
            <person name="Xiang C."/>
            <person name="Zhu J.K."/>
            <person name="Oliver M.J."/>
            <person name="He Y."/>
        </authorList>
    </citation>
    <scope>NUCLEOTIDE SEQUENCE [LARGE SCALE GENOMIC DNA]</scope>
    <source>
        <strain evidence="3">cv. XS01</strain>
    </source>
</reference>
<protein>
    <submittedName>
        <fullName evidence="2">Uncharacterized protein</fullName>
    </submittedName>
</protein>
<evidence type="ECO:0000313" key="2">
    <source>
        <dbReference type="EMBL" id="KZV24808.1"/>
    </source>
</evidence>
<gene>
    <name evidence="2" type="ORF">F511_21018</name>
</gene>
<feature type="compositionally biased region" description="Polar residues" evidence="1">
    <location>
        <begin position="312"/>
        <end position="339"/>
    </location>
</feature>
<dbReference type="OrthoDB" id="1225588at2759"/>
<name>A0A2Z7ATW0_9LAMI</name>
<evidence type="ECO:0000313" key="3">
    <source>
        <dbReference type="Proteomes" id="UP000250235"/>
    </source>
</evidence>
<organism evidence="2 3">
    <name type="scientific">Dorcoceras hygrometricum</name>
    <dbReference type="NCBI Taxonomy" id="472368"/>
    <lineage>
        <taxon>Eukaryota</taxon>
        <taxon>Viridiplantae</taxon>
        <taxon>Streptophyta</taxon>
        <taxon>Embryophyta</taxon>
        <taxon>Tracheophyta</taxon>
        <taxon>Spermatophyta</taxon>
        <taxon>Magnoliopsida</taxon>
        <taxon>eudicotyledons</taxon>
        <taxon>Gunneridae</taxon>
        <taxon>Pentapetalae</taxon>
        <taxon>asterids</taxon>
        <taxon>lamiids</taxon>
        <taxon>Lamiales</taxon>
        <taxon>Gesneriaceae</taxon>
        <taxon>Didymocarpoideae</taxon>
        <taxon>Trichosporeae</taxon>
        <taxon>Loxocarpinae</taxon>
        <taxon>Dorcoceras</taxon>
    </lineage>
</organism>
<keyword evidence="3" id="KW-1185">Reference proteome</keyword>
<feature type="region of interest" description="Disordered" evidence="1">
    <location>
        <begin position="303"/>
        <end position="347"/>
    </location>
</feature>
<accession>A0A2Z7ATW0</accession>
<dbReference type="Proteomes" id="UP000250235">
    <property type="component" value="Unassembled WGS sequence"/>
</dbReference>
<dbReference type="AlphaFoldDB" id="A0A2Z7ATW0"/>